<reference evidence="5 6" key="1">
    <citation type="submission" date="2017-05" db="EMBL/GenBank/DDBJ databases">
        <authorList>
            <person name="Varghese N."/>
            <person name="Submissions S."/>
        </authorList>
    </citation>
    <scope>NUCLEOTIDE SEQUENCE [LARGE SCALE GENOMIC DNA]</scope>
    <source>
        <strain evidence="5 6">DSM 19382</strain>
    </source>
</reference>
<name>A0A521F311_9FLAO</name>
<dbReference type="GO" id="GO:0006032">
    <property type="term" value="P:chitin catabolic process"/>
    <property type="evidence" value="ECO:0007669"/>
    <property type="project" value="InterPro"/>
</dbReference>
<dbReference type="InterPro" id="IPR043732">
    <property type="entry name" value="DUF5675"/>
</dbReference>
<feature type="domain" description="Glycoside hydrolase family 19 catalytic" evidence="2">
    <location>
        <begin position="512"/>
        <end position="565"/>
    </location>
</feature>
<gene>
    <name evidence="4" type="ORF">GJU42_16040</name>
    <name evidence="5" type="ORF">SAMN06265349_106185</name>
</gene>
<dbReference type="InterPro" id="IPR023346">
    <property type="entry name" value="Lysozyme-like_dom_sf"/>
</dbReference>
<dbReference type="GO" id="GO:0004568">
    <property type="term" value="F:chitinase activity"/>
    <property type="evidence" value="ECO:0007669"/>
    <property type="project" value="InterPro"/>
</dbReference>
<evidence type="ECO:0000313" key="4">
    <source>
        <dbReference type="EMBL" id="MRX69485.1"/>
    </source>
</evidence>
<evidence type="ECO:0000259" key="2">
    <source>
        <dbReference type="Pfam" id="PF00182"/>
    </source>
</evidence>
<dbReference type="Pfam" id="PF18925">
    <property type="entry name" value="DUF5675"/>
    <property type="match status" value="1"/>
</dbReference>
<sequence>MSDFKIIGNPNPVVGVLEIYTVNDFFEKVPSSPFNEENSFSYNPVFWEVYVLELGKWRKTKENDKRGNKVSYTFLEKSLTRNGIRILARKGDKVARLDIKPLSAQPKIDHIELLDKNGAKIKGRLSYGQTVKARVFCFNMERRRVSVTMWEDDVKGAGHNKANEKNFIETLSGIVKFGKADIDFLLKPSFAKIAERRGHEKDKIHEFYVTAEYNDGKIASNNINVNALETPVAPYKGKTTPHQAVKNKTTEQKPKNDSQKPNVPTAIKAVKGKINAVHITDIAGNQIKGVFKEKQIKVWINSTGLTGKEVRLKLYDEDLFSNDLLFTDNFTIKSDLHTVTVPLDTIPRSLGGSNWAEGNEQQLFAEIEVLQTHDFIKSAIVDVDATVFKQDPVETTNKVLKVDVEDSKKDEKKKSNCYCNRDFTLEEFTKILEKLRDSESIVKKASKYTLFGSDNCELDSKDKTIEKFYNQLNIIFKKYNINTCLRKIHFLSQVYLETDRFRTTKEYSEKGEYKPYFGRGLMQLTWQSNYEIYKAFSGTECVDDYEVIANNLENAFDSAGWYWKQGKVLSVGDRWTPASSAPSYVTIHKPNYPKNKISYKKGDKNINYGTVDFSLIADDDKVDVISYLVNGGSNGLYERRNYVTTLKNIFKFPQECDNKVSEKVSTDTINDKAVTIRLIRKWETKKSTIGEFTIDGSEIKGFILEEKGPDTTISGIEQRIPIGTYNLAWHNGTKIKKGLKVYNSDVSKDRAILIHSGNTADDTEGCLLPGSTRSVDFVGNSKNKLKEIFEYIEEKGIDNAKIIITQKYE</sequence>
<dbReference type="Pfam" id="PF00182">
    <property type="entry name" value="Glyco_hydro_19"/>
    <property type="match status" value="1"/>
</dbReference>
<feature type="compositionally biased region" description="Basic and acidic residues" evidence="1">
    <location>
        <begin position="248"/>
        <end position="258"/>
    </location>
</feature>
<dbReference type="RefSeq" id="WP_142452253.1">
    <property type="nucleotide sequence ID" value="NZ_FXTA01000006.1"/>
</dbReference>
<feature type="domain" description="DUF5675" evidence="3">
    <location>
        <begin position="678"/>
        <end position="793"/>
    </location>
</feature>
<evidence type="ECO:0000256" key="1">
    <source>
        <dbReference type="SAM" id="MobiDB-lite"/>
    </source>
</evidence>
<evidence type="ECO:0000313" key="6">
    <source>
        <dbReference type="Proteomes" id="UP000317289"/>
    </source>
</evidence>
<accession>A0A521F311</accession>
<reference evidence="4 7" key="2">
    <citation type="submission" date="2019-11" db="EMBL/GenBank/DDBJ databases">
        <title>Flavobacterium resistens genome.</title>
        <authorList>
            <person name="Wilson V.M."/>
            <person name="Newman J.D."/>
        </authorList>
    </citation>
    <scope>NUCLEOTIDE SEQUENCE [LARGE SCALE GENOMIC DNA]</scope>
    <source>
        <strain evidence="4 7">DSM 19382</strain>
    </source>
</reference>
<protein>
    <submittedName>
        <fullName evidence="5">Chitinase class I</fullName>
    </submittedName>
</protein>
<evidence type="ECO:0000313" key="5">
    <source>
        <dbReference type="EMBL" id="SMO90574.1"/>
    </source>
</evidence>
<dbReference type="GO" id="GO:0016998">
    <property type="term" value="P:cell wall macromolecule catabolic process"/>
    <property type="evidence" value="ECO:0007669"/>
    <property type="project" value="InterPro"/>
</dbReference>
<dbReference type="Proteomes" id="UP000468990">
    <property type="component" value="Unassembled WGS sequence"/>
</dbReference>
<evidence type="ECO:0000259" key="3">
    <source>
        <dbReference type="Pfam" id="PF18925"/>
    </source>
</evidence>
<dbReference type="AlphaFoldDB" id="A0A521F311"/>
<organism evidence="5 6">
    <name type="scientific">Flavobacterium resistens</name>
    <dbReference type="NCBI Taxonomy" id="443612"/>
    <lineage>
        <taxon>Bacteria</taxon>
        <taxon>Pseudomonadati</taxon>
        <taxon>Bacteroidota</taxon>
        <taxon>Flavobacteriia</taxon>
        <taxon>Flavobacteriales</taxon>
        <taxon>Flavobacteriaceae</taxon>
        <taxon>Flavobacterium</taxon>
    </lineage>
</organism>
<keyword evidence="7" id="KW-1185">Reference proteome</keyword>
<dbReference type="OrthoDB" id="961266at2"/>
<dbReference type="Gene3D" id="1.10.530.10">
    <property type="match status" value="1"/>
</dbReference>
<dbReference type="Proteomes" id="UP000317289">
    <property type="component" value="Unassembled WGS sequence"/>
</dbReference>
<feature type="region of interest" description="Disordered" evidence="1">
    <location>
        <begin position="234"/>
        <end position="263"/>
    </location>
</feature>
<proteinExistence type="predicted"/>
<dbReference type="EMBL" id="FXTA01000006">
    <property type="protein sequence ID" value="SMO90574.1"/>
    <property type="molecule type" value="Genomic_DNA"/>
</dbReference>
<dbReference type="InterPro" id="IPR000726">
    <property type="entry name" value="Glyco_hydro_19_cat"/>
</dbReference>
<dbReference type="EMBL" id="WKKG01000008">
    <property type="protein sequence ID" value="MRX69485.1"/>
    <property type="molecule type" value="Genomic_DNA"/>
</dbReference>
<evidence type="ECO:0000313" key="7">
    <source>
        <dbReference type="Proteomes" id="UP000468990"/>
    </source>
</evidence>
<dbReference type="SUPFAM" id="SSF53955">
    <property type="entry name" value="Lysozyme-like"/>
    <property type="match status" value="1"/>
</dbReference>